<protein>
    <submittedName>
        <fullName evidence="1">Uncharacterized protein</fullName>
    </submittedName>
</protein>
<proteinExistence type="predicted"/>
<name>A0A564YCH5_HYMDI</name>
<organism evidence="1 2">
    <name type="scientific">Hymenolepis diminuta</name>
    <name type="common">Rat tapeworm</name>
    <dbReference type="NCBI Taxonomy" id="6216"/>
    <lineage>
        <taxon>Eukaryota</taxon>
        <taxon>Metazoa</taxon>
        <taxon>Spiralia</taxon>
        <taxon>Lophotrochozoa</taxon>
        <taxon>Platyhelminthes</taxon>
        <taxon>Cestoda</taxon>
        <taxon>Eucestoda</taxon>
        <taxon>Cyclophyllidea</taxon>
        <taxon>Hymenolepididae</taxon>
        <taxon>Hymenolepis</taxon>
    </lineage>
</organism>
<reference evidence="1 2" key="1">
    <citation type="submission" date="2019-07" db="EMBL/GenBank/DDBJ databases">
        <authorList>
            <person name="Jastrzebski P J."/>
            <person name="Paukszto L."/>
            <person name="Jastrzebski P J."/>
        </authorList>
    </citation>
    <scope>NUCLEOTIDE SEQUENCE [LARGE SCALE GENOMIC DNA]</scope>
    <source>
        <strain evidence="1 2">WMS-il1</strain>
    </source>
</reference>
<sequence>MSINTWPLEIIDWRLDLHYSVHRRPRCVCSFAYRYLNRCRSLHRDTDNET</sequence>
<accession>A0A564YCH5</accession>
<evidence type="ECO:0000313" key="2">
    <source>
        <dbReference type="Proteomes" id="UP000321570"/>
    </source>
</evidence>
<keyword evidence="2" id="KW-1185">Reference proteome</keyword>
<gene>
    <name evidence="1" type="ORF">WMSIL1_LOCUS5162</name>
</gene>
<evidence type="ECO:0000313" key="1">
    <source>
        <dbReference type="EMBL" id="VUZ44977.1"/>
    </source>
</evidence>
<dbReference type="EMBL" id="CABIJS010000155">
    <property type="protein sequence ID" value="VUZ44977.1"/>
    <property type="molecule type" value="Genomic_DNA"/>
</dbReference>
<dbReference type="Proteomes" id="UP000321570">
    <property type="component" value="Unassembled WGS sequence"/>
</dbReference>
<dbReference type="AlphaFoldDB" id="A0A564YCH5"/>